<dbReference type="Proteomes" id="UP000671879">
    <property type="component" value="Chromosome"/>
</dbReference>
<dbReference type="InterPro" id="IPR045155">
    <property type="entry name" value="Beta-lactam_cat"/>
</dbReference>
<evidence type="ECO:0000313" key="3">
    <source>
        <dbReference type="Proteomes" id="UP000671879"/>
    </source>
</evidence>
<dbReference type="PANTHER" id="PTHR35333:SF3">
    <property type="entry name" value="BETA-LACTAMASE-TYPE TRANSPEPTIDASE FOLD CONTAINING PROTEIN"/>
    <property type="match status" value="1"/>
</dbReference>
<dbReference type="RefSeq" id="WP_274373786.1">
    <property type="nucleotide sequence ID" value="NZ_CP072943.1"/>
</dbReference>
<dbReference type="GO" id="GO:0030655">
    <property type="term" value="P:beta-lactam antibiotic catabolic process"/>
    <property type="evidence" value="ECO:0007669"/>
    <property type="project" value="InterPro"/>
</dbReference>
<dbReference type="GO" id="GO:0046677">
    <property type="term" value="P:response to antibiotic"/>
    <property type="evidence" value="ECO:0007669"/>
    <property type="project" value="InterPro"/>
</dbReference>
<keyword evidence="2" id="KW-0378">Hydrolase</keyword>
<dbReference type="InterPro" id="IPR000871">
    <property type="entry name" value="Beta-lactam_class-A"/>
</dbReference>
<proteinExistence type="predicted"/>
<protein>
    <submittedName>
        <fullName evidence="2">Serine hydrolase</fullName>
    </submittedName>
</protein>
<dbReference type="Gene3D" id="3.40.710.10">
    <property type="entry name" value="DD-peptidase/beta-lactamase superfamily"/>
    <property type="match status" value="1"/>
</dbReference>
<dbReference type="InterPro" id="IPR012338">
    <property type="entry name" value="Beta-lactam/transpept-like"/>
</dbReference>
<sequence>MDGRWIEERCAACGGTTAVLLRNVKEGRTLFGRNAHREMAAASTIKVLLLEALLEEKVSWRETIAPRAEEKVPYSLVSLLDNPLWSVGDLARLMILDSDNTATNLLVDRLGMERINGAAVSLGLEGTRFRRKMMDLDAARAGRENVTTLSDQARLYESLYALSRGLPFEAADGERTTTAEPWGGREGACRALDILLHVRANAMLLRYFTEEECPLAHKPGGLPYAQHEAGIFFPDPPDGVPYFFGVFTTGLPEPEAKELIGRLSRYVYETRKEWLHD</sequence>
<dbReference type="SUPFAM" id="SSF56601">
    <property type="entry name" value="beta-lactamase/transpeptidase-like"/>
    <property type="match status" value="1"/>
</dbReference>
<dbReference type="EMBL" id="CP072943">
    <property type="protein sequence ID" value="QTX32545.1"/>
    <property type="molecule type" value="Genomic_DNA"/>
</dbReference>
<evidence type="ECO:0000259" key="1">
    <source>
        <dbReference type="Pfam" id="PF13354"/>
    </source>
</evidence>
<reference evidence="3" key="1">
    <citation type="submission" date="2021-04" db="EMBL/GenBank/DDBJ databases">
        <title>A novel Synergistetes isolate from a pyrite-forming mixed culture.</title>
        <authorList>
            <person name="Bunk B."/>
            <person name="Sproer C."/>
            <person name="Spring S."/>
            <person name="Pester M."/>
        </authorList>
    </citation>
    <scope>NUCLEOTIDE SEQUENCE [LARGE SCALE GENOMIC DNA]</scope>
    <source>
        <strain evidence="3">J.5.4.2-T.3.5.2</strain>
    </source>
</reference>
<dbReference type="Pfam" id="PF13354">
    <property type="entry name" value="Beta-lactamase2"/>
    <property type="match status" value="1"/>
</dbReference>
<dbReference type="PANTHER" id="PTHR35333">
    <property type="entry name" value="BETA-LACTAMASE"/>
    <property type="match status" value="1"/>
</dbReference>
<dbReference type="GO" id="GO:0008800">
    <property type="term" value="F:beta-lactamase activity"/>
    <property type="evidence" value="ECO:0007669"/>
    <property type="project" value="InterPro"/>
</dbReference>
<feature type="domain" description="Beta-lactamase class A catalytic" evidence="1">
    <location>
        <begin position="19"/>
        <end position="248"/>
    </location>
</feature>
<organism evidence="2 3">
    <name type="scientific">Aminithiophilus ramosus</name>
    <dbReference type="NCBI Taxonomy" id="3029084"/>
    <lineage>
        <taxon>Bacteria</taxon>
        <taxon>Thermotogati</taxon>
        <taxon>Synergistota</taxon>
        <taxon>Synergistia</taxon>
        <taxon>Synergistales</taxon>
        <taxon>Aminithiophilaceae</taxon>
        <taxon>Aminithiophilus</taxon>
    </lineage>
</organism>
<gene>
    <name evidence="2" type="ORF">KAR29_00945</name>
</gene>
<evidence type="ECO:0000313" key="2">
    <source>
        <dbReference type="EMBL" id="QTX32545.1"/>
    </source>
</evidence>
<name>A0A9Q7EXJ8_9BACT</name>
<keyword evidence="3" id="KW-1185">Reference proteome</keyword>
<dbReference type="KEGG" id="aram:KAR29_00945"/>
<dbReference type="AlphaFoldDB" id="A0A9Q7EXJ8"/>
<accession>A0A9Q7EXJ8</accession>